<sequence>MSDFSDKTMSQTAHNSESLYSQDKCIHQLFEAQVEQNINAVAVICDRQSWTYRELNAKANQLANYLRKRGVKPEVRVGICAERSLDMVIAILGILKAGGAYVPLDPAYPKERLDFILKETKAPLLLTQKHLVEKFIQEEIQVVCLDADCDTIAQESEETPNTEVTIENLAYIMYTSGSTGKPKGVQITHANISHYIPAVSQVMQIQPEDLYLHVASFSFSSSVRQLMVPLFRGATSIIANSEQTKNPISLFELIQKQGVTIVDSVHSVWRYGLQALETLDQRHTEALTKSKLRTIVLSGDLPPVQIYKQLQDLFKERLDIFNVYGQAETIGNCAYSVPNDFDPERGYIYIPVGYPYSHNKAYILDENLEPVTPGEVGELYMGGACLARGYLNSLELNADKFISNPFNSDPLERLFKTGDLARYWSDGAIELLGRTDFQVKIRGMRVELGEIESALGQHPSIKEAVVIAAENEQKENHLVAYVVPNSSLSKITQTELRAYLDRKLPDYIVPSAFVLLDSLPLTPNGKIDRLALRSRKVINPELEAAYVKPQTDTEEIIATIWQEVLLLEYVGIHDNFFELGGHSLLMAQVHSKLSSILELSNILGQQLSIVELYQYPTIHLLADYLTHKQNPQLNSSKNHEKVQMGRSKKAALQQQRERRQKSKLG</sequence>
<dbReference type="Pfam" id="PF00501">
    <property type="entry name" value="AMP-binding"/>
    <property type="match status" value="1"/>
</dbReference>
<dbReference type="Pfam" id="PF00550">
    <property type="entry name" value="PP-binding"/>
    <property type="match status" value="1"/>
</dbReference>
<dbReference type="InterPro" id="IPR020459">
    <property type="entry name" value="AMP-binding"/>
</dbReference>
<gene>
    <name evidence="3" type="primary">lgrD_3</name>
    <name evidence="3" type="ORF">E5S67_02468</name>
</gene>
<dbReference type="PRINTS" id="PR00154">
    <property type="entry name" value="AMPBINDING"/>
</dbReference>
<evidence type="ECO:0000313" key="4">
    <source>
        <dbReference type="Proteomes" id="UP000702425"/>
    </source>
</evidence>
<dbReference type="NCBIfam" id="TIGR01733">
    <property type="entry name" value="AA-adenyl-dom"/>
    <property type="match status" value="1"/>
</dbReference>
<dbReference type="Gene3D" id="3.30.300.30">
    <property type="match status" value="1"/>
</dbReference>
<dbReference type="InterPro" id="IPR000873">
    <property type="entry name" value="AMP-dep_synth/lig_dom"/>
</dbReference>
<dbReference type="PROSITE" id="PS50075">
    <property type="entry name" value="CARRIER"/>
    <property type="match status" value="1"/>
</dbReference>
<dbReference type="SUPFAM" id="SSF47336">
    <property type="entry name" value="ACP-like"/>
    <property type="match status" value="1"/>
</dbReference>
<evidence type="ECO:0000259" key="2">
    <source>
        <dbReference type="PROSITE" id="PS50075"/>
    </source>
</evidence>
<organism evidence="3 4">
    <name type="scientific">Microcoleus asticus IPMA8</name>
    <dbReference type="NCBI Taxonomy" id="2563858"/>
    <lineage>
        <taxon>Bacteria</taxon>
        <taxon>Bacillati</taxon>
        <taxon>Cyanobacteriota</taxon>
        <taxon>Cyanophyceae</taxon>
        <taxon>Oscillatoriophycideae</taxon>
        <taxon>Oscillatoriales</taxon>
        <taxon>Microcoleaceae</taxon>
        <taxon>Microcoleus</taxon>
        <taxon>Microcoleus asticus</taxon>
    </lineage>
</organism>
<keyword evidence="4" id="KW-1185">Reference proteome</keyword>
<dbReference type="PANTHER" id="PTHR45527:SF1">
    <property type="entry name" value="FATTY ACID SYNTHASE"/>
    <property type="match status" value="1"/>
</dbReference>
<dbReference type="InterPro" id="IPR009081">
    <property type="entry name" value="PP-bd_ACP"/>
</dbReference>
<evidence type="ECO:0000256" key="1">
    <source>
        <dbReference type="SAM" id="MobiDB-lite"/>
    </source>
</evidence>
<dbReference type="InterPro" id="IPR045851">
    <property type="entry name" value="AMP-bd_C_sf"/>
</dbReference>
<dbReference type="InterPro" id="IPR036736">
    <property type="entry name" value="ACP-like_sf"/>
</dbReference>
<dbReference type="InterPro" id="IPR010071">
    <property type="entry name" value="AA_adenyl_dom"/>
</dbReference>
<dbReference type="PROSITE" id="PS00455">
    <property type="entry name" value="AMP_BINDING"/>
    <property type="match status" value="1"/>
</dbReference>
<comment type="caution">
    <text evidence="3">The sequence shown here is derived from an EMBL/GenBank/DDBJ whole genome shotgun (WGS) entry which is preliminary data.</text>
</comment>
<proteinExistence type="predicted"/>
<dbReference type="Pfam" id="PF13193">
    <property type="entry name" value="AMP-binding_C"/>
    <property type="match status" value="1"/>
</dbReference>
<accession>A0ABX2CYQ6</accession>
<evidence type="ECO:0000313" key="3">
    <source>
        <dbReference type="EMBL" id="NQE34740.1"/>
    </source>
</evidence>
<feature type="domain" description="Carrier" evidence="2">
    <location>
        <begin position="548"/>
        <end position="629"/>
    </location>
</feature>
<protein>
    <submittedName>
        <fullName evidence="3">Linear gramicidin synthase subunit D</fullName>
    </submittedName>
</protein>
<name>A0ABX2CYQ6_9CYAN</name>
<dbReference type="Proteomes" id="UP000702425">
    <property type="component" value="Unassembled WGS sequence"/>
</dbReference>
<dbReference type="EMBL" id="SRRZ01000038">
    <property type="protein sequence ID" value="NQE34740.1"/>
    <property type="molecule type" value="Genomic_DNA"/>
</dbReference>
<dbReference type="SUPFAM" id="SSF56801">
    <property type="entry name" value="Acetyl-CoA synthetase-like"/>
    <property type="match status" value="1"/>
</dbReference>
<dbReference type="CDD" id="cd05930">
    <property type="entry name" value="A_NRPS"/>
    <property type="match status" value="1"/>
</dbReference>
<dbReference type="Gene3D" id="1.10.1200.10">
    <property type="entry name" value="ACP-like"/>
    <property type="match status" value="1"/>
</dbReference>
<reference evidence="3 4" key="1">
    <citation type="journal article" date="2020" name="Sci. Rep.">
        <title>A novel cyanobacterial geosmin producer, revising GeoA distribution and dispersion patterns in Bacteria.</title>
        <authorList>
            <person name="Churro C."/>
            <person name="Semedo-Aguiar A.P."/>
            <person name="Silva A.D."/>
            <person name="Pereira-Leal J.B."/>
            <person name="Leite R.B."/>
        </authorList>
    </citation>
    <scope>NUCLEOTIDE SEQUENCE [LARGE SCALE GENOMIC DNA]</scope>
    <source>
        <strain evidence="3 4">IPMA8</strain>
    </source>
</reference>
<dbReference type="Gene3D" id="2.30.38.10">
    <property type="entry name" value="Luciferase, Domain 3"/>
    <property type="match status" value="1"/>
</dbReference>
<dbReference type="InterPro" id="IPR025110">
    <property type="entry name" value="AMP-bd_C"/>
</dbReference>
<dbReference type="InterPro" id="IPR020845">
    <property type="entry name" value="AMP-binding_CS"/>
</dbReference>
<feature type="region of interest" description="Disordered" evidence="1">
    <location>
        <begin position="631"/>
        <end position="665"/>
    </location>
</feature>
<dbReference type="PANTHER" id="PTHR45527">
    <property type="entry name" value="NONRIBOSOMAL PEPTIDE SYNTHETASE"/>
    <property type="match status" value="1"/>
</dbReference>
<dbReference type="RefSeq" id="WP_172187541.1">
    <property type="nucleotide sequence ID" value="NZ_CAWPPK010000250.1"/>
</dbReference>
<dbReference type="Gene3D" id="3.40.50.980">
    <property type="match status" value="2"/>
</dbReference>